<proteinExistence type="predicted"/>
<comment type="caution">
    <text evidence="2">The sequence shown here is derived from an EMBL/GenBank/DDBJ whole genome shotgun (WGS) entry which is preliminary data.</text>
</comment>
<keyword evidence="3" id="KW-1185">Reference proteome</keyword>
<name>A0AAD5JEK6_ACENE</name>
<gene>
    <name evidence="2" type="ORF">LWI28_025755</name>
</gene>
<dbReference type="Proteomes" id="UP001064489">
    <property type="component" value="Chromosome 1"/>
</dbReference>
<reference evidence="2" key="1">
    <citation type="journal article" date="2022" name="Plant J.">
        <title>Strategies of tolerance reflected in two North American maple genomes.</title>
        <authorList>
            <person name="McEvoy S.L."/>
            <person name="Sezen U.U."/>
            <person name="Trouern-Trend A."/>
            <person name="McMahon S.M."/>
            <person name="Schaberg P.G."/>
            <person name="Yang J."/>
            <person name="Wegrzyn J.L."/>
            <person name="Swenson N.G."/>
        </authorList>
    </citation>
    <scope>NUCLEOTIDE SEQUENCE</scope>
    <source>
        <strain evidence="2">91603</strain>
    </source>
</reference>
<dbReference type="AlphaFoldDB" id="A0AAD5JEK6"/>
<feature type="compositionally biased region" description="Basic and acidic residues" evidence="1">
    <location>
        <begin position="274"/>
        <end position="291"/>
    </location>
</feature>
<reference evidence="2" key="2">
    <citation type="submission" date="2023-02" db="EMBL/GenBank/DDBJ databases">
        <authorList>
            <person name="Swenson N.G."/>
            <person name="Wegrzyn J.L."/>
            <person name="Mcevoy S.L."/>
        </authorList>
    </citation>
    <scope>NUCLEOTIDE SEQUENCE</scope>
    <source>
        <strain evidence="2">91603</strain>
        <tissue evidence="2">Leaf</tissue>
    </source>
</reference>
<evidence type="ECO:0000256" key="1">
    <source>
        <dbReference type="SAM" id="MobiDB-lite"/>
    </source>
</evidence>
<evidence type="ECO:0000313" key="2">
    <source>
        <dbReference type="EMBL" id="KAI9196650.1"/>
    </source>
</evidence>
<feature type="compositionally biased region" description="Low complexity" evidence="1">
    <location>
        <begin position="323"/>
        <end position="335"/>
    </location>
</feature>
<feature type="compositionally biased region" description="Polar residues" evidence="1">
    <location>
        <begin position="336"/>
        <end position="358"/>
    </location>
</feature>
<dbReference type="EMBL" id="JAJSOW010000003">
    <property type="protein sequence ID" value="KAI9196650.1"/>
    <property type="molecule type" value="Genomic_DNA"/>
</dbReference>
<accession>A0AAD5JEK6</accession>
<feature type="region of interest" description="Disordered" evidence="1">
    <location>
        <begin position="228"/>
        <end position="358"/>
    </location>
</feature>
<feature type="region of interest" description="Disordered" evidence="1">
    <location>
        <begin position="156"/>
        <end position="192"/>
    </location>
</feature>
<sequence length="454" mass="51307">MLLIYLVTSLSTNDVGVLDPLIQRVRIPDPLILRVRTPDPVILRVRILDPVIERVLIPDPVIGMPRPGGDSVSEGHGESHERHRRVRFTMPRQSRPGGDSRGGVGGHPQVCWDRKFAEVMDAVQSLRVDMMEAIRKSDEKRGQQHQELLDMIRALQGQGQGQTSQSRMDGPPFDDYHGDFSPTGRTTGSCYDRTSRGNRWYKLALLEQVPPPVLPDDSAGTETRLLVRESPGGSVPPVLPHDLAHGSFSQRTPSPVDPSTVRPLKRSRRNSPTHQRDAGRESDTRRERSPLERSPTWGDTRWERSSSHHSPPHRDTQRHRSSSQHSPPHSNPQRQRSSSLRIPPVESSSGACSPPQIQRQLWVRRPDIQWERMFGSGVAAPPKEWSMLKHKWHNDDLKTVRGLVPGNCGAHTLRLSEYLLANKKEFDWKEEVMGTIQEKMAVEVYCNSLHNTVV</sequence>
<protein>
    <submittedName>
        <fullName evidence="2">Uncharacterized protein</fullName>
    </submittedName>
</protein>
<organism evidence="2 3">
    <name type="scientific">Acer negundo</name>
    <name type="common">Box elder</name>
    <dbReference type="NCBI Taxonomy" id="4023"/>
    <lineage>
        <taxon>Eukaryota</taxon>
        <taxon>Viridiplantae</taxon>
        <taxon>Streptophyta</taxon>
        <taxon>Embryophyta</taxon>
        <taxon>Tracheophyta</taxon>
        <taxon>Spermatophyta</taxon>
        <taxon>Magnoliopsida</taxon>
        <taxon>eudicotyledons</taxon>
        <taxon>Gunneridae</taxon>
        <taxon>Pentapetalae</taxon>
        <taxon>rosids</taxon>
        <taxon>malvids</taxon>
        <taxon>Sapindales</taxon>
        <taxon>Sapindaceae</taxon>
        <taxon>Hippocastanoideae</taxon>
        <taxon>Acereae</taxon>
        <taxon>Acer</taxon>
    </lineage>
</organism>
<evidence type="ECO:0000313" key="3">
    <source>
        <dbReference type="Proteomes" id="UP001064489"/>
    </source>
</evidence>